<dbReference type="GO" id="GO:0005524">
    <property type="term" value="F:ATP binding"/>
    <property type="evidence" value="ECO:0007669"/>
    <property type="project" value="UniProtKB-KW"/>
</dbReference>
<dbReference type="AlphaFoldDB" id="A0A6L6YJ41"/>
<sequence>MIEQDTSYEALTEIILGLTEAKTGSSDPQLRGALTVLLQELTEIENKGGLCLEWKSDDEKLRCIDILKSAGLIAEGADLDTAHPYQMRNVCLFVADRSEPGKVRIYSHRSFFGESRLAANIAALAKAPSSGAACVDKLDALEAKAKEMGAFQLNDGQRQAASLALQNNFSVICGGPGTGKTTSVVRFLEVALQNCPEASVTLCAPTGKAKSRLNESVIYSAQERPNLYPLVKKAADEERIQSLTIHKLLGTPLSNGERPSRTNPLETRILIIDEGSMVDEHLADSLFSVIDPHTTKTVVLGDKHQLAAVGPGSVFADISNSSGPLSRFSCELTESKRFKKDSLIHKVATHILNLENKTADLHEFEALFEGAETNGAFGAVGLFYDKPNKESGLSATAKKWLEEKINGYAAAVKSLRQTLSTIKLDDAEETDTQKLPQPLHDALKVAWNSLSGFRPICAQRRGAFSLDAVNRFCDQVLRKKLNCRNEDEFYVGKVIIVRKNDPSGISNGDVCILLPIWFKNEDQPSWYAYVGDLDRLYPAMLLPSYDTAFGITIHQSQGSGFDDVAVFLPPITNKELEDPENGAVSLCTRELLYTGFTRAKKSCLIFGSPASVELSLSRVTERTGGLQDRLREKFKNSANP</sequence>
<evidence type="ECO:0000313" key="5">
    <source>
        <dbReference type="Proteomes" id="UP000472580"/>
    </source>
</evidence>
<dbReference type="InterPro" id="IPR027785">
    <property type="entry name" value="UvrD-like_helicase_C"/>
</dbReference>
<dbReference type="PANTHER" id="PTHR43788">
    <property type="entry name" value="DNA2/NAM7 HELICASE FAMILY MEMBER"/>
    <property type="match status" value="1"/>
</dbReference>
<gene>
    <name evidence="4" type="ORF">E5987_09265</name>
</gene>
<dbReference type="EMBL" id="WSRP01000029">
    <property type="protein sequence ID" value="MVX57384.1"/>
    <property type="molecule type" value="Genomic_DNA"/>
</dbReference>
<dbReference type="GO" id="GO:0006310">
    <property type="term" value="P:DNA recombination"/>
    <property type="evidence" value="ECO:0007669"/>
    <property type="project" value="TreeGrafter"/>
</dbReference>
<dbReference type="Pfam" id="PF13538">
    <property type="entry name" value="UvrD_C_2"/>
    <property type="match status" value="1"/>
</dbReference>
<organism evidence="4 5">
    <name type="scientific">Parasutterella muris</name>
    <dbReference type="NCBI Taxonomy" id="2565572"/>
    <lineage>
        <taxon>Bacteria</taxon>
        <taxon>Pseudomonadati</taxon>
        <taxon>Pseudomonadota</taxon>
        <taxon>Betaproteobacteria</taxon>
        <taxon>Burkholderiales</taxon>
        <taxon>Sutterellaceae</taxon>
        <taxon>Parasutterella</taxon>
    </lineage>
</organism>
<dbReference type="CDD" id="cd17933">
    <property type="entry name" value="DEXSc_RecD-like"/>
    <property type="match status" value="1"/>
</dbReference>
<evidence type="ECO:0000259" key="3">
    <source>
        <dbReference type="Pfam" id="PF13538"/>
    </source>
</evidence>
<proteinExistence type="predicted"/>
<dbReference type="RefSeq" id="WP_160335809.1">
    <property type="nucleotide sequence ID" value="NZ_CALPCR010000025.1"/>
</dbReference>
<dbReference type="PANTHER" id="PTHR43788:SF6">
    <property type="entry name" value="DNA HELICASE B"/>
    <property type="match status" value="1"/>
</dbReference>
<reference evidence="4 5" key="1">
    <citation type="submission" date="2019-12" db="EMBL/GenBank/DDBJ databases">
        <title>Microbes associate with the intestines of laboratory mice.</title>
        <authorList>
            <person name="Navarre W."/>
            <person name="Wong E."/>
        </authorList>
    </citation>
    <scope>NUCLEOTIDE SEQUENCE [LARGE SCALE GENOMIC DNA]</scope>
    <source>
        <strain evidence="4 5">NM82_D38</strain>
    </source>
</reference>
<dbReference type="SUPFAM" id="SSF52540">
    <property type="entry name" value="P-loop containing nucleoside triphosphate hydrolases"/>
    <property type="match status" value="1"/>
</dbReference>
<dbReference type="InterPro" id="IPR027417">
    <property type="entry name" value="P-loop_NTPase"/>
</dbReference>
<feature type="domain" description="UvrD-like helicase C-terminal" evidence="3">
    <location>
        <begin position="550"/>
        <end position="605"/>
    </location>
</feature>
<dbReference type="GO" id="GO:0009338">
    <property type="term" value="C:exodeoxyribonuclease V complex"/>
    <property type="evidence" value="ECO:0007669"/>
    <property type="project" value="TreeGrafter"/>
</dbReference>
<evidence type="ECO:0000256" key="1">
    <source>
        <dbReference type="ARBA" id="ARBA00022741"/>
    </source>
</evidence>
<dbReference type="GO" id="GO:0017116">
    <property type="term" value="F:single-stranded DNA helicase activity"/>
    <property type="evidence" value="ECO:0007669"/>
    <property type="project" value="TreeGrafter"/>
</dbReference>
<keyword evidence="1" id="KW-0547">Nucleotide-binding</keyword>
<dbReference type="Pfam" id="PF13245">
    <property type="entry name" value="AAA_19"/>
    <property type="match status" value="1"/>
</dbReference>
<dbReference type="CDD" id="cd18809">
    <property type="entry name" value="SF1_C_RecD"/>
    <property type="match status" value="1"/>
</dbReference>
<name>A0A6L6YJ41_9BURK</name>
<dbReference type="Gene3D" id="3.40.50.300">
    <property type="entry name" value="P-loop containing nucleotide triphosphate hydrolases"/>
    <property type="match status" value="2"/>
</dbReference>
<comment type="caution">
    <text evidence="4">The sequence shown here is derived from an EMBL/GenBank/DDBJ whole genome shotgun (WGS) entry which is preliminary data.</text>
</comment>
<dbReference type="OrthoDB" id="9803432at2"/>
<keyword evidence="2" id="KW-0067">ATP-binding</keyword>
<accession>A0A6L6YJ41</accession>
<dbReference type="Proteomes" id="UP000472580">
    <property type="component" value="Unassembled WGS sequence"/>
</dbReference>
<dbReference type="InterPro" id="IPR050534">
    <property type="entry name" value="Coronavir_polyprotein_1ab"/>
</dbReference>
<evidence type="ECO:0000313" key="4">
    <source>
        <dbReference type="EMBL" id="MVX57384.1"/>
    </source>
</evidence>
<protein>
    <submittedName>
        <fullName evidence="4">AAA family ATPase</fullName>
    </submittedName>
</protein>
<evidence type="ECO:0000256" key="2">
    <source>
        <dbReference type="ARBA" id="ARBA00022840"/>
    </source>
</evidence>
<keyword evidence="5" id="KW-1185">Reference proteome</keyword>